<reference evidence="1" key="1">
    <citation type="journal article" date="2021" name="Nat. Commun.">
        <title>Genetic determinants of endophytism in the Arabidopsis root mycobiome.</title>
        <authorList>
            <person name="Mesny F."/>
            <person name="Miyauchi S."/>
            <person name="Thiergart T."/>
            <person name="Pickel B."/>
            <person name="Atanasova L."/>
            <person name="Karlsson M."/>
            <person name="Huettel B."/>
            <person name="Barry K.W."/>
            <person name="Haridas S."/>
            <person name="Chen C."/>
            <person name="Bauer D."/>
            <person name="Andreopoulos W."/>
            <person name="Pangilinan J."/>
            <person name="LaButti K."/>
            <person name="Riley R."/>
            <person name="Lipzen A."/>
            <person name="Clum A."/>
            <person name="Drula E."/>
            <person name="Henrissat B."/>
            <person name="Kohler A."/>
            <person name="Grigoriev I.V."/>
            <person name="Martin F.M."/>
            <person name="Hacquard S."/>
        </authorList>
    </citation>
    <scope>NUCLEOTIDE SEQUENCE</scope>
    <source>
        <strain evidence="1">MPI-CAGE-AT-0147</strain>
    </source>
</reference>
<organism evidence="1 2">
    <name type="scientific">Dactylonectria macrodidyma</name>
    <dbReference type="NCBI Taxonomy" id="307937"/>
    <lineage>
        <taxon>Eukaryota</taxon>
        <taxon>Fungi</taxon>
        <taxon>Dikarya</taxon>
        <taxon>Ascomycota</taxon>
        <taxon>Pezizomycotina</taxon>
        <taxon>Sordariomycetes</taxon>
        <taxon>Hypocreomycetidae</taxon>
        <taxon>Hypocreales</taxon>
        <taxon>Nectriaceae</taxon>
        <taxon>Dactylonectria</taxon>
    </lineage>
</organism>
<dbReference type="Gene3D" id="3.90.180.10">
    <property type="entry name" value="Medium-chain alcohol dehydrogenases, catalytic domain"/>
    <property type="match status" value="1"/>
</dbReference>
<evidence type="ECO:0000313" key="1">
    <source>
        <dbReference type="EMBL" id="KAH7176173.1"/>
    </source>
</evidence>
<evidence type="ECO:0000313" key="2">
    <source>
        <dbReference type="Proteomes" id="UP000738349"/>
    </source>
</evidence>
<proteinExistence type="predicted"/>
<sequence>MKQFDKNVSFASVDLSKVAAQKPSLMRRQLDDVYRLLLDGRISPISTTAYCISNIEQAFCALQGGKVTRKLVVILSADAVVKATPRRNIVRYTAGGCHLSVDRRHRRSWM</sequence>
<dbReference type="AlphaFoldDB" id="A0A9P9JRD7"/>
<gene>
    <name evidence="1" type="ORF">EDB81DRAFT_772042</name>
</gene>
<accession>A0A9P9JRD7</accession>
<dbReference type="Proteomes" id="UP000738349">
    <property type="component" value="Unassembled WGS sequence"/>
</dbReference>
<dbReference type="OrthoDB" id="329835at2759"/>
<name>A0A9P9JRD7_9HYPO</name>
<protein>
    <submittedName>
        <fullName evidence="1">Uncharacterized protein</fullName>
    </submittedName>
</protein>
<dbReference type="EMBL" id="JAGMUV010000001">
    <property type="protein sequence ID" value="KAH7176173.1"/>
    <property type="molecule type" value="Genomic_DNA"/>
</dbReference>
<keyword evidence="2" id="KW-1185">Reference proteome</keyword>
<comment type="caution">
    <text evidence="1">The sequence shown here is derived from an EMBL/GenBank/DDBJ whole genome shotgun (WGS) entry which is preliminary data.</text>
</comment>